<dbReference type="EMBL" id="LXHE01000025">
    <property type="protein sequence ID" value="OAU98949.1"/>
    <property type="molecule type" value="Genomic_DNA"/>
</dbReference>
<proteinExistence type="predicted"/>
<protein>
    <submittedName>
        <fullName evidence="1">Uncharacterized protein</fullName>
    </submittedName>
</protein>
<organism evidence="1 2">
    <name type="scientific">Moraxella catarrhalis</name>
    <name type="common">Branhamella catarrhalis</name>
    <dbReference type="NCBI Taxonomy" id="480"/>
    <lineage>
        <taxon>Bacteria</taxon>
        <taxon>Pseudomonadati</taxon>
        <taxon>Pseudomonadota</taxon>
        <taxon>Gammaproteobacteria</taxon>
        <taxon>Moraxellales</taxon>
        <taxon>Moraxellaceae</taxon>
        <taxon>Moraxella</taxon>
    </lineage>
</organism>
<comment type="caution">
    <text evidence="1">The sequence shown here is derived from an EMBL/GenBank/DDBJ whole genome shotgun (WGS) entry which is preliminary data.</text>
</comment>
<dbReference type="AlphaFoldDB" id="A0A7Z1A2S8"/>
<name>A0A7Z1A2S8_MORCA</name>
<gene>
    <name evidence="1" type="ORF">AO382_2215</name>
</gene>
<reference evidence="1 2" key="1">
    <citation type="journal article" date="2016" name="Genome Biol. Evol.">
        <title>Comparative Genomic Analyses of the Moraxella catarrhalis Serosensitive and Seroresistant Lineages Demonstrate Their Independent Evolution.</title>
        <authorList>
            <person name="Earl J.P."/>
            <person name="de Vries S.P."/>
            <person name="Ahmed A."/>
            <person name="Powell E."/>
            <person name="Schultz M.P."/>
            <person name="Hermans P.W."/>
            <person name="Hill D.J."/>
            <person name="Zhou Z."/>
            <person name="Constantinidou C.I."/>
            <person name="Hu F.Z."/>
            <person name="Bootsma H.J."/>
            <person name="Ehrlich G.D."/>
        </authorList>
    </citation>
    <scope>NUCLEOTIDE SEQUENCE [LARGE SCALE GENOMIC DNA]</scope>
    <source>
        <strain evidence="1 2">Z7574</strain>
    </source>
</reference>
<accession>A0A7Z1A2S8</accession>
<sequence length="44" mass="4963">MAKTHTNFIIFGLIDRPSLGCCAKMFSKWATLFDLKFGLPDQAQ</sequence>
<evidence type="ECO:0000313" key="1">
    <source>
        <dbReference type="EMBL" id="OAU98949.1"/>
    </source>
</evidence>
<dbReference type="Proteomes" id="UP000078446">
    <property type="component" value="Unassembled WGS sequence"/>
</dbReference>
<evidence type="ECO:0000313" key="2">
    <source>
        <dbReference type="Proteomes" id="UP000078446"/>
    </source>
</evidence>